<dbReference type="InterPro" id="IPR015797">
    <property type="entry name" value="NUDIX_hydrolase-like_dom_sf"/>
</dbReference>
<dbReference type="GO" id="GO:0006753">
    <property type="term" value="P:nucleoside phosphate metabolic process"/>
    <property type="evidence" value="ECO:0007669"/>
    <property type="project" value="TreeGrafter"/>
</dbReference>
<evidence type="ECO:0000256" key="1">
    <source>
        <dbReference type="ARBA" id="ARBA00001946"/>
    </source>
</evidence>
<dbReference type="GO" id="GO:0005829">
    <property type="term" value="C:cytosol"/>
    <property type="evidence" value="ECO:0007669"/>
    <property type="project" value="TreeGrafter"/>
</dbReference>
<dbReference type="InterPro" id="IPR020084">
    <property type="entry name" value="NUDIX_hydrolase_CS"/>
</dbReference>
<keyword evidence="2" id="KW-0378">Hydrolase</keyword>
<evidence type="ECO:0000313" key="4">
    <source>
        <dbReference type="EMBL" id="MRI65048.1"/>
    </source>
</evidence>
<protein>
    <submittedName>
        <fullName evidence="4">NUDIX domain-containing protein</fullName>
    </submittedName>
</protein>
<dbReference type="GO" id="GO:0019693">
    <property type="term" value="P:ribose phosphate metabolic process"/>
    <property type="evidence" value="ECO:0007669"/>
    <property type="project" value="TreeGrafter"/>
</dbReference>
<dbReference type="AlphaFoldDB" id="A0A6N7QSR4"/>
<dbReference type="Pfam" id="PF00293">
    <property type="entry name" value="NUDIX"/>
    <property type="match status" value="1"/>
</dbReference>
<dbReference type="GO" id="GO:0016787">
    <property type="term" value="F:hydrolase activity"/>
    <property type="evidence" value="ECO:0007669"/>
    <property type="project" value="UniProtKB-KW"/>
</dbReference>
<reference evidence="4 5" key="1">
    <citation type="submission" date="2019-10" db="EMBL/GenBank/DDBJ databases">
        <title>Gracilibacillus salitolerans sp. nov., a moderate halophile isolated from a saline soil in northwest China.</title>
        <authorList>
            <person name="Gan L."/>
        </authorList>
    </citation>
    <scope>NUCLEOTIDE SEQUENCE [LARGE SCALE GENOMIC DNA]</scope>
    <source>
        <strain evidence="4 5">TP2-8</strain>
    </source>
</reference>
<sequence length="191" mass="22271">MDKWKTLKTEYLHKSRFGNIRKDSCELPNGIVIDEYYVNEYSDWVNGVVITNENQIVLVEQYRHAGGDFFLEVPAGKREGKETHEEGLIREVKEETGYSSLQKPIFLGEYYVNPATQNNKIKTFLILEAFKSQEQDLDDTENIKVRVLDFDHFGNQLLGNEVKSQLFTVTAYLMAKNYMMDSFFQSSERLK</sequence>
<keyword evidence="5" id="KW-1185">Reference proteome</keyword>
<comment type="cofactor">
    <cofactor evidence="1">
        <name>Mg(2+)</name>
        <dbReference type="ChEBI" id="CHEBI:18420"/>
    </cofactor>
</comment>
<dbReference type="Gene3D" id="3.90.79.10">
    <property type="entry name" value="Nucleoside Triphosphate Pyrophosphohydrolase"/>
    <property type="match status" value="1"/>
</dbReference>
<evidence type="ECO:0000256" key="2">
    <source>
        <dbReference type="ARBA" id="ARBA00022801"/>
    </source>
</evidence>
<feature type="domain" description="Nudix hydrolase" evidence="3">
    <location>
        <begin position="40"/>
        <end position="170"/>
    </location>
</feature>
<organism evidence="4 5">
    <name type="scientific">Gracilibacillus thailandensis</name>
    <dbReference type="NCBI Taxonomy" id="563735"/>
    <lineage>
        <taxon>Bacteria</taxon>
        <taxon>Bacillati</taxon>
        <taxon>Bacillota</taxon>
        <taxon>Bacilli</taxon>
        <taxon>Bacillales</taxon>
        <taxon>Bacillaceae</taxon>
        <taxon>Gracilibacillus</taxon>
    </lineage>
</organism>
<accession>A0A6N7QSR4</accession>
<dbReference type="PROSITE" id="PS51462">
    <property type="entry name" value="NUDIX"/>
    <property type="match status" value="1"/>
</dbReference>
<dbReference type="RefSeq" id="WP_153833930.1">
    <property type="nucleotide sequence ID" value="NZ_JBHUMW010000072.1"/>
</dbReference>
<evidence type="ECO:0000313" key="5">
    <source>
        <dbReference type="Proteomes" id="UP000435187"/>
    </source>
</evidence>
<dbReference type="InterPro" id="IPR000086">
    <property type="entry name" value="NUDIX_hydrolase_dom"/>
</dbReference>
<name>A0A6N7QSR4_9BACI</name>
<dbReference type="Proteomes" id="UP000435187">
    <property type="component" value="Unassembled WGS sequence"/>
</dbReference>
<proteinExistence type="predicted"/>
<gene>
    <name evidence="4" type="ORF">GH885_01635</name>
</gene>
<dbReference type="PROSITE" id="PS00893">
    <property type="entry name" value="NUDIX_BOX"/>
    <property type="match status" value="1"/>
</dbReference>
<dbReference type="EMBL" id="WJEE01000002">
    <property type="protein sequence ID" value="MRI65048.1"/>
    <property type="molecule type" value="Genomic_DNA"/>
</dbReference>
<evidence type="ECO:0000259" key="3">
    <source>
        <dbReference type="PROSITE" id="PS51462"/>
    </source>
</evidence>
<dbReference type="CDD" id="cd03424">
    <property type="entry name" value="NUDIX_ADPRase_Nudt5_UGPPase_Nudt14"/>
    <property type="match status" value="1"/>
</dbReference>
<dbReference type="PANTHER" id="PTHR11839:SF18">
    <property type="entry name" value="NUDIX HYDROLASE DOMAIN-CONTAINING PROTEIN"/>
    <property type="match status" value="1"/>
</dbReference>
<dbReference type="PANTHER" id="PTHR11839">
    <property type="entry name" value="UDP/ADP-SUGAR PYROPHOSPHATASE"/>
    <property type="match status" value="1"/>
</dbReference>
<comment type="caution">
    <text evidence="4">The sequence shown here is derived from an EMBL/GenBank/DDBJ whole genome shotgun (WGS) entry which is preliminary data.</text>
</comment>
<dbReference type="SUPFAM" id="SSF55811">
    <property type="entry name" value="Nudix"/>
    <property type="match status" value="1"/>
</dbReference>